<feature type="compositionally biased region" description="Polar residues" evidence="1">
    <location>
        <begin position="35"/>
        <end position="49"/>
    </location>
</feature>
<reference evidence="4" key="1">
    <citation type="submission" date="2012-12" db="EMBL/GenBank/DDBJ databases">
        <authorList>
            <person name="Hellsten U."/>
            <person name="Grimwood J."/>
            <person name="Chapman J.A."/>
            <person name="Shapiro H."/>
            <person name="Aerts A."/>
            <person name="Otillar R.P."/>
            <person name="Terry A.Y."/>
            <person name="Boore J.L."/>
            <person name="Simakov O."/>
            <person name="Marletaz F."/>
            <person name="Cho S.-J."/>
            <person name="Edsinger-Gonzales E."/>
            <person name="Havlak P."/>
            <person name="Kuo D.-H."/>
            <person name="Larsson T."/>
            <person name="Lv J."/>
            <person name="Arendt D."/>
            <person name="Savage R."/>
            <person name="Osoegawa K."/>
            <person name="de Jong P."/>
            <person name="Lindberg D.R."/>
            <person name="Seaver E.C."/>
            <person name="Weisblat D.A."/>
            <person name="Putnam N.H."/>
            <person name="Grigoriev I.V."/>
            <person name="Rokhsar D.S."/>
        </authorList>
    </citation>
    <scope>NUCLEOTIDE SEQUENCE</scope>
    <source>
        <strain evidence="4">I ESC-2004</strain>
    </source>
</reference>
<evidence type="ECO:0000313" key="4">
    <source>
        <dbReference type="Proteomes" id="UP000014760"/>
    </source>
</evidence>
<gene>
    <name evidence="2" type="ORF">CAPTEDRAFT_216972</name>
</gene>
<feature type="compositionally biased region" description="Basic and acidic residues" evidence="1">
    <location>
        <begin position="7"/>
        <end position="17"/>
    </location>
</feature>
<feature type="region of interest" description="Disordered" evidence="1">
    <location>
        <begin position="125"/>
        <end position="149"/>
    </location>
</feature>
<accession>R7T4Y5</accession>
<sequence>MGNLESSLKELKTDIMRRKNSSGSNSSSGDEAAKSTATRPSYVQTLNRHTTAHSDGHYDSEPFYSPKGNRRPGPHLRSAAAASTALSSSHHACYSLSRATGTACCECCLTDPTPPVMTKSCRTLERPSHGHQRSLSAAGVGPTPRSTWGGMTLPRNGDGIRLTLIILRLCIVFSYGINIETPITGSFCES</sequence>
<organism evidence="2">
    <name type="scientific">Capitella teleta</name>
    <name type="common">Polychaete worm</name>
    <dbReference type="NCBI Taxonomy" id="283909"/>
    <lineage>
        <taxon>Eukaryota</taxon>
        <taxon>Metazoa</taxon>
        <taxon>Spiralia</taxon>
        <taxon>Lophotrochozoa</taxon>
        <taxon>Annelida</taxon>
        <taxon>Polychaeta</taxon>
        <taxon>Sedentaria</taxon>
        <taxon>Scolecida</taxon>
        <taxon>Capitellidae</taxon>
        <taxon>Capitella</taxon>
    </lineage>
</organism>
<keyword evidence="4" id="KW-1185">Reference proteome</keyword>
<evidence type="ECO:0000256" key="1">
    <source>
        <dbReference type="SAM" id="MobiDB-lite"/>
    </source>
</evidence>
<name>R7T4Y5_CAPTE</name>
<evidence type="ECO:0000313" key="3">
    <source>
        <dbReference type="EnsemblMetazoa" id="CapteP216972"/>
    </source>
</evidence>
<dbReference type="HOGENOM" id="CLU_1429286_0_0_1"/>
<dbReference type="AlphaFoldDB" id="R7T4Y5"/>
<reference evidence="3" key="3">
    <citation type="submission" date="2015-06" db="UniProtKB">
        <authorList>
            <consortium name="EnsemblMetazoa"/>
        </authorList>
    </citation>
    <scope>IDENTIFICATION</scope>
</reference>
<reference evidence="2 4" key="2">
    <citation type="journal article" date="2013" name="Nature">
        <title>Insights into bilaterian evolution from three spiralian genomes.</title>
        <authorList>
            <person name="Simakov O."/>
            <person name="Marletaz F."/>
            <person name="Cho S.J."/>
            <person name="Edsinger-Gonzales E."/>
            <person name="Havlak P."/>
            <person name="Hellsten U."/>
            <person name="Kuo D.H."/>
            <person name="Larsson T."/>
            <person name="Lv J."/>
            <person name="Arendt D."/>
            <person name="Savage R."/>
            <person name="Osoegawa K."/>
            <person name="de Jong P."/>
            <person name="Grimwood J."/>
            <person name="Chapman J.A."/>
            <person name="Shapiro H."/>
            <person name="Aerts A."/>
            <person name="Otillar R.P."/>
            <person name="Terry A.Y."/>
            <person name="Boore J.L."/>
            <person name="Grigoriev I.V."/>
            <person name="Lindberg D.R."/>
            <person name="Seaver E.C."/>
            <person name="Weisblat D.A."/>
            <person name="Putnam N.H."/>
            <person name="Rokhsar D.S."/>
        </authorList>
    </citation>
    <scope>NUCLEOTIDE SEQUENCE</scope>
    <source>
        <strain evidence="2 4">I ESC-2004</strain>
    </source>
</reference>
<dbReference type="EMBL" id="KB311953">
    <property type="protein sequence ID" value="ELT88182.1"/>
    <property type="molecule type" value="Genomic_DNA"/>
</dbReference>
<dbReference type="EMBL" id="AMQN01003500">
    <property type="status" value="NOT_ANNOTATED_CDS"/>
    <property type="molecule type" value="Genomic_DNA"/>
</dbReference>
<proteinExistence type="predicted"/>
<protein>
    <submittedName>
        <fullName evidence="2 3">Uncharacterized protein</fullName>
    </submittedName>
</protein>
<dbReference type="EnsemblMetazoa" id="CapteT216972">
    <property type="protein sequence ID" value="CapteP216972"/>
    <property type="gene ID" value="CapteG216972"/>
</dbReference>
<evidence type="ECO:0000313" key="2">
    <source>
        <dbReference type="EMBL" id="ELT88182.1"/>
    </source>
</evidence>
<dbReference type="Proteomes" id="UP000014760">
    <property type="component" value="Unassembled WGS sequence"/>
</dbReference>
<feature type="region of interest" description="Disordered" evidence="1">
    <location>
        <begin position="1"/>
        <end position="81"/>
    </location>
</feature>